<feature type="compositionally biased region" description="Low complexity" evidence="1">
    <location>
        <begin position="109"/>
        <end position="118"/>
    </location>
</feature>
<dbReference type="EMBL" id="CACRXK020045894">
    <property type="protein sequence ID" value="CAB4046114.1"/>
    <property type="molecule type" value="Genomic_DNA"/>
</dbReference>
<keyword evidence="3" id="KW-1185">Reference proteome</keyword>
<gene>
    <name evidence="2" type="ORF">PACLA_8A076979</name>
</gene>
<proteinExistence type="predicted"/>
<evidence type="ECO:0000313" key="3">
    <source>
        <dbReference type="Proteomes" id="UP001152795"/>
    </source>
</evidence>
<dbReference type="Proteomes" id="UP001152795">
    <property type="component" value="Unassembled WGS sequence"/>
</dbReference>
<organism evidence="2 3">
    <name type="scientific">Paramuricea clavata</name>
    <name type="common">Red gorgonian</name>
    <name type="synonym">Violescent sea-whip</name>
    <dbReference type="NCBI Taxonomy" id="317549"/>
    <lineage>
        <taxon>Eukaryota</taxon>
        <taxon>Metazoa</taxon>
        <taxon>Cnidaria</taxon>
        <taxon>Anthozoa</taxon>
        <taxon>Octocorallia</taxon>
        <taxon>Malacalcyonacea</taxon>
        <taxon>Plexauridae</taxon>
        <taxon>Paramuricea</taxon>
    </lineage>
</organism>
<name>A0A6S7KTB4_PARCT</name>
<sequence length="143" mass="15752">MPKAAIPNALRRRCESLAHRLTNAVDAAVRAATTVEPVEGTDLAEIIALKESVRRLMTSFEDTTFALDEALALLDDTAEERDTLRAESDGLLVRSEELLRKLTTVENLSSRSSTPSSPGNGKIKKTKMNVKISLRNFDENQPE</sequence>
<feature type="non-terminal residue" evidence="2">
    <location>
        <position position="143"/>
    </location>
</feature>
<evidence type="ECO:0000313" key="2">
    <source>
        <dbReference type="EMBL" id="CAB4046114.1"/>
    </source>
</evidence>
<dbReference type="AlphaFoldDB" id="A0A6S7KTB4"/>
<comment type="caution">
    <text evidence="2">The sequence shown here is derived from an EMBL/GenBank/DDBJ whole genome shotgun (WGS) entry which is preliminary data.</text>
</comment>
<protein>
    <submittedName>
        <fullName evidence="2">Uncharacterized protein</fullName>
    </submittedName>
</protein>
<accession>A0A6S7KTB4</accession>
<evidence type="ECO:0000256" key="1">
    <source>
        <dbReference type="SAM" id="MobiDB-lite"/>
    </source>
</evidence>
<feature type="region of interest" description="Disordered" evidence="1">
    <location>
        <begin position="105"/>
        <end position="127"/>
    </location>
</feature>
<reference evidence="2" key="1">
    <citation type="submission" date="2020-04" db="EMBL/GenBank/DDBJ databases">
        <authorList>
            <person name="Alioto T."/>
            <person name="Alioto T."/>
            <person name="Gomez Garrido J."/>
        </authorList>
    </citation>
    <scope>NUCLEOTIDE SEQUENCE</scope>
    <source>
        <strain evidence="2">A484AB</strain>
    </source>
</reference>